<accession>A0A4R5PKT1</accession>
<dbReference type="EMBL" id="SMSI01000002">
    <property type="protein sequence ID" value="TDH36256.1"/>
    <property type="molecule type" value="Genomic_DNA"/>
</dbReference>
<dbReference type="OrthoDB" id="8445258at2"/>
<sequence length="292" mass="32839">MTTHMLVIGGVPTIAFDRLRKVSSNRLAPGGKLILSPNPWKGAYHPQHAHKLITEANAFCASRPEKDPIVTLLIYVDFADRSTTEFLNSFFPFSLPYRITLPNFYKASNGNEANRLLGEFEEKVLTASAKLREVSALISHETGLPNLNPLLLPRRNFRSQALDRMLRRIFDEVMESDNPKALVEAEVSSFHARHPWLTPPGDQKRCLSDGQLFFKSPGKHRHGFFRNSAAAAHNLDCLLNARSRLGGSYDYCFHFDCEPVRGKLRASYENCHGGNGIPKEKHVNIAPNDYVV</sequence>
<dbReference type="AlphaFoldDB" id="A0A4R5PKT1"/>
<organism evidence="1 2">
    <name type="scientific">Pseudohoeflea suaedae</name>
    <dbReference type="NCBI Taxonomy" id="877384"/>
    <lineage>
        <taxon>Bacteria</taxon>
        <taxon>Pseudomonadati</taxon>
        <taxon>Pseudomonadota</taxon>
        <taxon>Alphaproteobacteria</taxon>
        <taxon>Hyphomicrobiales</taxon>
        <taxon>Rhizobiaceae</taxon>
        <taxon>Pseudohoeflea</taxon>
    </lineage>
</organism>
<name>A0A4R5PKT1_9HYPH</name>
<gene>
    <name evidence="1" type="ORF">E2A64_13310</name>
</gene>
<evidence type="ECO:0000313" key="2">
    <source>
        <dbReference type="Proteomes" id="UP000295131"/>
    </source>
</evidence>
<reference evidence="1 2" key="1">
    <citation type="journal article" date="2013" name="Int. J. Syst. Evol. Microbiol.">
        <title>Hoeflea suaedae sp. nov., an endophytic bacterium isolated from the root of the halophyte Suaeda maritima.</title>
        <authorList>
            <person name="Chung E.J."/>
            <person name="Park J.A."/>
            <person name="Pramanik P."/>
            <person name="Bibi F."/>
            <person name="Jeon C.O."/>
            <person name="Chung Y.R."/>
        </authorList>
    </citation>
    <scope>NUCLEOTIDE SEQUENCE [LARGE SCALE GENOMIC DNA]</scope>
    <source>
        <strain evidence="1 2">YC6898</strain>
    </source>
</reference>
<protein>
    <submittedName>
        <fullName evidence="1">Uncharacterized protein</fullName>
    </submittedName>
</protein>
<comment type="caution">
    <text evidence="1">The sequence shown here is derived from an EMBL/GenBank/DDBJ whole genome shotgun (WGS) entry which is preliminary data.</text>
</comment>
<dbReference type="RefSeq" id="WP_133284953.1">
    <property type="nucleotide sequence ID" value="NZ_SMSI01000002.1"/>
</dbReference>
<evidence type="ECO:0000313" key="1">
    <source>
        <dbReference type="EMBL" id="TDH36256.1"/>
    </source>
</evidence>
<dbReference type="Proteomes" id="UP000295131">
    <property type="component" value="Unassembled WGS sequence"/>
</dbReference>
<keyword evidence="2" id="KW-1185">Reference proteome</keyword>
<proteinExistence type="predicted"/>